<evidence type="ECO:0000259" key="6">
    <source>
        <dbReference type="Pfam" id="PF16077"/>
    </source>
</evidence>
<evidence type="ECO:0000313" key="8">
    <source>
        <dbReference type="Proteomes" id="UP000792457"/>
    </source>
</evidence>
<feature type="compositionally biased region" description="Basic residues" evidence="5">
    <location>
        <begin position="127"/>
        <end position="136"/>
    </location>
</feature>
<name>A0A8K0KID7_LADFU</name>
<dbReference type="EMBL" id="KZ308845">
    <property type="protein sequence ID" value="KAG8234809.1"/>
    <property type="molecule type" value="Genomic_DNA"/>
</dbReference>
<reference evidence="7" key="1">
    <citation type="submission" date="2013-04" db="EMBL/GenBank/DDBJ databases">
        <authorList>
            <person name="Qu J."/>
            <person name="Murali S.C."/>
            <person name="Bandaranaike D."/>
            <person name="Bellair M."/>
            <person name="Blankenburg K."/>
            <person name="Chao H."/>
            <person name="Dinh H."/>
            <person name="Doddapaneni H."/>
            <person name="Downs B."/>
            <person name="Dugan-Rocha S."/>
            <person name="Elkadiri S."/>
            <person name="Gnanaolivu R.D."/>
            <person name="Hernandez B."/>
            <person name="Javaid M."/>
            <person name="Jayaseelan J.C."/>
            <person name="Lee S."/>
            <person name="Li M."/>
            <person name="Ming W."/>
            <person name="Munidasa M."/>
            <person name="Muniz J."/>
            <person name="Nguyen L."/>
            <person name="Ongeri F."/>
            <person name="Osuji N."/>
            <person name="Pu L.-L."/>
            <person name="Puazo M."/>
            <person name="Qu C."/>
            <person name="Quiroz J."/>
            <person name="Raj R."/>
            <person name="Weissenberger G."/>
            <person name="Xin Y."/>
            <person name="Zou X."/>
            <person name="Han Y."/>
            <person name="Richards S."/>
            <person name="Worley K."/>
            <person name="Muzny D."/>
            <person name="Gibbs R."/>
        </authorList>
    </citation>
    <scope>NUCLEOTIDE SEQUENCE</scope>
    <source>
        <strain evidence="7">Sampled in the wild</strain>
    </source>
</reference>
<dbReference type="AlphaFoldDB" id="A0A8K0KID7"/>
<feature type="region of interest" description="Disordered" evidence="5">
    <location>
        <begin position="217"/>
        <end position="245"/>
    </location>
</feature>
<dbReference type="GO" id="GO:0008083">
    <property type="term" value="F:growth factor activity"/>
    <property type="evidence" value="ECO:0007669"/>
    <property type="project" value="TreeGrafter"/>
</dbReference>
<evidence type="ECO:0000313" key="7">
    <source>
        <dbReference type="EMBL" id="KAG8234809.1"/>
    </source>
</evidence>
<dbReference type="InterPro" id="IPR032104">
    <property type="entry name" value="Spaetzle"/>
</dbReference>
<evidence type="ECO:0000256" key="2">
    <source>
        <dbReference type="ARBA" id="ARBA00022729"/>
    </source>
</evidence>
<dbReference type="InterPro" id="IPR052444">
    <property type="entry name" value="Spz/Toll_ligand-like"/>
</dbReference>
<accession>A0A8K0KID7</accession>
<comment type="subunit">
    <text evidence="1">Homodimer; disulfide-linked.</text>
</comment>
<dbReference type="PANTHER" id="PTHR23199">
    <property type="entry name" value="NEUROTROPHIN 1-RELATED"/>
    <property type="match status" value="1"/>
</dbReference>
<feature type="region of interest" description="Disordered" evidence="5">
    <location>
        <begin position="357"/>
        <end position="393"/>
    </location>
</feature>
<evidence type="ECO:0000256" key="5">
    <source>
        <dbReference type="SAM" id="MobiDB-lite"/>
    </source>
</evidence>
<comment type="caution">
    <text evidence="7">The sequence shown here is derived from an EMBL/GenBank/DDBJ whole genome shotgun (WGS) entry which is preliminary data.</text>
</comment>
<dbReference type="InterPro" id="IPR029034">
    <property type="entry name" value="Cystine-knot_cytokine"/>
</dbReference>
<proteinExistence type="predicted"/>
<evidence type="ECO:0000256" key="4">
    <source>
        <dbReference type="ARBA" id="ARBA00023180"/>
    </source>
</evidence>
<dbReference type="Proteomes" id="UP000792457">
    <property type="component" value="Unassembled WGS sequence"/>
</dbReference>
<gene>
    <name evidence="7" type="ORF">J437_LFUL015165</name>
</gene>
<keyword evidence="2" id="KW-0732">Signal</keyword>
<dbReference type="GO" id="GO:0045087">
    <property type="term" value="P:innate immune response"/>
    <property type="evidence" value="ECO:0007669"/>
    <property type="project" value="TreeGrafter"/>
</dbReference>
<keyword evidence="8" id="KW-1185">Reference proteome</keyword>
<keyword evidence="4" id="KW-0325">Glycoprotein</keyword>
<keyword evidence="3" id="KW-1015">Disulfide bond</keyword>
<evidence type="ECO:0000256" key="1">
    <source>
        <dbReference type="ARBA" id="ARBA00011748"/>
    </source>
</evidence>
<sequence length="560" mass="62595">MMVVNVNSFDEYTACMRPAPRSSTGRSPAGRPLPPPPCDFNKQSWCAVPGSGYPWHAVRQFVHENQGLMRRMYGEVRQISVLQAELSSNELSSFDVKSTGRADSVDMDLLREAAALKYTAPMATKTKATKVRKGSPKRGDAGKVSETVPKAAEAKAAEIGGKIDEARFKEAAKTQIVHTSTDKGNKIPSTIAELEETIWQSEYSSLEAPTTMAAISSSESFSSSSNRPEGAQFDDSSKKYESDSSAPFETTTMEFMGNAYVDRDTALSKEESVTPEMSYTTTSYSQSNFFSPTVLSSTTVGTVSPHEQSTKAEELHQEKLFQDVVKEEKEGQEDLMHEMMEDEGMLVAANGSIDINEEESQDEELEDGGETSGSEEKEGEDVSDMFPSGSRIPPAKLRGVNACPVKEEVVAPFWANNTRGEILALLNLYPFEQYVHWEKCTYEHRQMFCREGCRCEQQYRLHRLLAYDPRNECRGIFSDWFKFPSCCVCMCYNIPSELRHTSRSPRNQHEEGRTETSPVLEQTNSQEEGSLKEDISTQENAPLQEENLDVENIDFCEVQM</sequence>
<dbReference type="GO" id="GO:0005615">
    <property type="term" value="C:extracellular space"/>
    <property type="evidence" value="ECO:0007669"/>
    <property type="project" value="UniProtKB-ARBA"/>
</dbReference>
<feature type="domain" description="Spaetzle" evidence="6">
    <location>
        <begin position="401"/>
        <end position="491"/>
    </location>
</feature>
<dbReference type="SUPFAM" id="SSF57501">
    <property type="entry name" value="Cystine-knot cytokines"/>
    <property type="match status" value="1"/>
</dbReference>
<evidence type="ECO:0000256" key="3">
    <source>
        <dbReference type="ARBA" id="ARBA00023157"/>
    </source>
</evidence>
<dbReference type="PANTHER" id="PTHR23199:SF5">
    <property type="entry name" value="PROTEIN SPAETZLE 4"/>
    <property type="match status" value="1"/>
</dbReference>
<organism evidence="7 8">
    <name type="scientific">Ladona fulva</name>
    <name type="common">Scarce chaser dragonfly</name>
    <name type="synonym">Libellula fulva</name>
    <dbReference type="NCBI Taxonomy" id="123851"/>
    <lineage>
        <taxon>Eukaryota</taxon>
        <taxon>Metazoa</taxon>
        <taxon>Ecdysozoa</taxon>
        <taxon>Arthropoda</taxon>
        <taxon>Hexapoda</taxon>
        <taxon>Insecta</taxon>
        <taxon>Pterygota</taxon>
        <taxon>Palaeoptera</taxon>
        <taxon>Odonata</taxon>
        <taxon>Epiprocta</taxon>
        <taxon>Anisoptera</taxon>
        <taxon>Libelluloidea</taxon>
        <taxon>Libellulidae</taxon>
        <taxon>Ladona</taxon>
    </lineage>
</organism>
<dbReference type="FunFam" id="2.10.90.10:FF:000018">
    <property type="entry name" value="Spatzle 4"/>
    <property type="match status" value="1"/>
</dbReference>
<feature type="compositionally biased region" description="Polar residues" evidence="5">
    <location>
        <begin position="515"/>
        <end position="528"/>
    </location>
</feature>
<dbReference type="GO" id="GO:0021556">
    <property type="term" value="P:central nervous system formation"/>
    <property type="evidence" value="ECO:0007669"/>
    <property type="project" value="TreeGrafter"/>
</dbReference>
<feature type="region of interest" description="Disordered" evidence="5">
    <location>
        <begin position="127"/>
        <end position="147"/>
    </location>
</feature>
<dbReference type="OrthoDB" id="6594799at2759"/>
<dbReference type="Pfam" id="PF16077">
    <property type="entry name" value="Spaetzle"/>
    <property type="match status" value="1"/>
</dbReference>
<protein>
    <recommendedName>
        <fullName evidence="6">Spaetzle domain-containing protein</fullName>
    </recommendedName>
</protein>
<feature type="region of interest" description="Disordered" evidence="5">
    <location>
        <begin position="501"/>
        <end position="544"/>
    </location>
</feature>
<feature type="compositionally biased region" description="Acidic residues" evidence="5">
    <location>
        <begin position="357"/>
        <end position="369"/>
    </location>
</feature>
<reference evidence="7" key="2">
    <citation type="submission" date="2017-10" db="EMBL/GenBank/DDBJ databases">
        <title>Ladona fulva Genome sequencing and assembly.</title>
        <authorList>
            <person name="Murali S."/>
            <person name="Richards S."/>
            <person name="Bandaranaike D."/>
            <person name="Bellair M."/>
            <person name="Blankenburg K."/>
            <person name="Chao H."/>
            <person name="Dinh H."/>
            <person name="Doddapaneni H."/>
            <person name="Dugan-Rocha S."/>
            <person name="Elkadiri S."/>
            <person name="Gnanaolivu R."/>
            <person name="Hernandez B."/>
            <person name="Skinner E."/>
            <person name="Javaid M."/>
            <person name="Lee S."/>
            <person name="Li M."/>
            <person name="Ming W."/>
            <person name="Munidasa M."/>
            <person name="Muniz J."/>
            <person name="Nguyen L."/>
            <person name="Hughes D."/>
            <person name="Osuji N."/>
            <person name="Pu L.-L."/>
            <person name="Puazo M."/>
            <person name="Qu C."/>
            <person name="Quiroz J."/>
            <person name="Raj R."/>
            <person name="Weissenberger G."/>
            <person name="Xin Y."/>
            <person name="Zou X."/>
            <person name="Han Y."/>
            <person name="Worley K."/>
            <person name="Muzny D."/>
            <person name="Gibbs R."/>
        </authorList>
    </citation>
    <scope>NUCLEOTIDE SEQUENCE</scope>
    <source>
        <strain evidence="7">Sampled in the wild</strain>
    </source>
</reference>
<dbReference type="GO" id="GO:0005121">
    <property type="term" value="F:Toll binding"/>
    <property type="evidence" value="ECO:0007669"/>
    <property type="project" value="TreeGrafter"/>
</dbReference>
<dbReference type="Gene3D" id="2.10.90.10">
    <property type="entry name" value="Cystine-knot cytokines"/>
    <property type="match status" value="1"/>
</dbReference>